<dbReference type="EC" id="5.4.99.-" evidence="9"/>
<dbReference type="CDD" id="cd02869">
    <property type="entry name" value="PseudoU_synth_RluA_like"/>
    <property type="match status" value="1"/>
</dbReference>
<feature type="active site" evidence="7">
    <location>
        <position position="141"/>
    </location>
</feature>
<dbReference type="PANTHER" id="PTHR21600">
    <property type="entry name" value="MITOCHONDRIAL RNA PSEUDOURIDINE SYNTHASE"/>
    <property type="match status" value="1"/>
</dbReference>
<dbReference type="PANTHER" id="PTHR21600:SF92">
    <property type="entry name" value="RIBOSOMAL LARGE SUBUNIT PSEUDOURIDINE SYNTHASE C"/>
    <property type="match status" value="1"/>
</dbReference>
<reference evidence="11 12" key="1">
    <citation type="submission" date="2017-06" db="EMBL/GenBank/DDBJ databases">
        <authorList>
            <person name="Kim H.J."/>
            <person name="Triplett B.A."/>
        </authorList>
    </citation>
    <scope>NUCLEOTIDE SEQUENCE [LARGE SCALE GENOMIC DNA]</scope>
    <source>
        <strain evidence="11 12">MWH-VicM1</strain>
    </source>
</reference>
<gene>
    <name evidence="11" type="ORF">SAMN06295916_0361</name>
</gene>
<dbReference type="InterPro" id="IPR050188">
    <property type="entry name" value="RluA_PseudoU_synthase"/>
</dbReference>
<comment type="function">
    <text evidence="2">Responsible for synthesis of pseudouridine from uracil at positions 955, 2504 and 2580 in 23S ribosomal RNA.</text>
</comment>
<evidence type="ECO:0000256" key="4">
    <source>
        <dbReference type="ARBA" id="ARBA00022552"/>
    </source>
</evidence>
<dbReference type="SUPFAM" id="SSF55174">
    <property type="entry name" value="Alpha-L RNA-binding motif"/>
    <property type="match status" value="1"/>
</dbReference>
<evidence type="ECO:0000256" key="9">
    <source>
        <dbReference type="RuleBase" id="RU362028"/>
    </source>
</evidence>
<dbReference type="Pfam" id="PF00849">
    <property type="entry name" value="PseudoU_synth_2"/>
    <property type="match status" value="1"/>
</dbReference>
<keyword evidence="4" id="KW-0698">rRNA processing</keyword>
<evidence type="ECO:0000313" key="12">
    <source>
        <dbReference type="Proteomes" id="UP000197215"/>
    </source>
</evidence>
<comment type="similarity">
    <text evidence="3 9">Belongs to the pseudouridine synthase RluA family.</text>
</comment>
<dbReference type="PROSITE" id="PS50889">
    <property type="entry name" value="S4"/>
    <property type="match status" value="1"/>
</dbReference>
<organism evidence="11 12">
    <name type="scientific">Polynucleobacter victoriensis</name>
    <dbReference type="NCBI Taxonomy" id="2049319"/>
    <lineage>
        <taxon>Bacteria</taxon>
        <taxon>Pseudomonadati</taxon>
        <taxon>Pseudomonadota</taxon>
        <taxon>Betaproteobacteria</taxon>
        <taxon>Burkholderiales</taxon>
        <taxon>Burkholderiaceae</taxon>
        <taxon>Polynucleobacter</taxon>
    </lineage>
</organism>
<dbReference type="OrthoDB" id="9785808at2"/>
<dbReference type="InterPro" id="IPR006225">
    <property type="entry name" value="PsdUridine_synth_RluC/D"/>
</dbReference>
<dbReference type="EMBL" id="FYEX01000001">
    <property type="protein sequence ID" value="SNC60858.1"/>
    <property type="molecule type" value="Genomic_DNA"/>
</dbReference>
<dbReference type="PROSITE" id="PS01129">
    <property type="entry name" value="PSI_RLU"/>
    <property type="match status" value="1"/>
</dbReference>
<dbReference type="Pfam" id="PF01479">
    <property type="entry name" value="S4"/>
    <property type="match status" value="1"/>
</dbReference>
<comment type="catalytic activity">
    <reaction evidence="9">
        <text>a uridine in RNA = a pseudouridine in RNA</text>
        <dbReference type="Rhea" id="RHEA:48348"/>
        <dbReference type="Rhea" id="RHEA-COMP:12068"/>
        <dbReference type="Rhea" id="RHEA-COMP:12069"/>
        <dbReference type="ChEBI" id="CHEBI:65314"/>
        <dbReference type="ChEBI" id="CHEBI:65315"/>
    </reaction>
</comment>
<evidence type="ECO:0000313" key="11">
    <source>
        <dbReference type="EMBL" id="SNC60858.1"/>
    </source>
</evidence>
<dbReference type="InterPro" id="IPR036986">
    <property type="entry name" value="S4_RNA-bd_sf"/>
</dbReference>
<comment type="catalytic activity">
    <reaction evidence="1">
        <text>uridine(955/2504/2580) in 23S rRNA = pseudouridine(955/2504/2580) in 23S rRNA</text>
        <dbReference type="Rhea" id="RHEA:42528"/>
        <dbReference type="Rhea" id="RHEA-COMP:10099"/>
        <dbReference type="Rhea" id="RHEA-COMP:10100"/>
        <dbReference type="ChEBI" id="CHEBI:65314"/>
        <dbReference type="ChEBI" id="CHEBI:65315"/>
        <dbReference type="EC" id="5.4.99.24"/>
    </reaction>
</comment>
<dbReference type="InterPro" id="IPR006224">
    <property type="entry name" value="PsdUridine_synth_RluA-like_CS"/>
</dbReference>
<name>A0A212T492_9BURK</name>
<evidence type="ECO:0000259" key="10">
    <source>
        <dbReference type="SMART" id="SM00363"/>
    </source>
</evidence>
<keyword evidence="6 9" id="KW-0413">Isomerase</keyword>
<evidence type="ECO:0000256" key="2">
    <source>
        <dbReference type="ARBA" id="ARBA00002876"/>
    </source>
</evidence>
<dbReference type="Gene3D" id="3.10.290.10">
    <property type="entry name" value="RNA-binding S4 domain"/>
    <property type="match status" value="1"/>
</dbReference>
<keyword evidence="5 8" id="KW-0694">RNA-binding</keyword>
<dbReference type="GO" id="GO:0160141">
    <property type="term" value="F:23S rRNA pseudouridine(955/2504/2580) synthase activity"/>
    <property type="evidence" value="ECO:0007669"/>
    <property type="project" value="UniProtKB-EC"/>
</dbReference>
<sequence length="311" mass="35102">MNSNSVTQHIVLFEEAGQRLDNFLFRMAKGVPKTHIYRIIRSGEVRINKKRADASQKIQEGDVLRLPPMRVSEAKAPTNDYISKKISSEITVLYEDDSILVVDKPSGIAVHGGSGVSLGLIEAMRAQRPNAKFLELVHRLDRDTSGILMLAKKRSALVHLHEQIREGKMEKRYLLIVHGGLPVSNKSIALKYPLLKYLLPNGERRVRVASDGGQPSHTNIRVKASYYDGLCSLVEAQLKTGRTHQIRVHLQSYGHPILGDDKYGDQELDKVLRPKRLMLHARHLSFVHPKTEEKMTFEADIPEAFEKLAQP</sequence>
<dbReference type="AlphaFoldDB" id="A0A212T492"/>
<dbReference type="InterPro" id="IPR020103">
    <property type="entry name" value="PsdUridine_synth_cat_dom_sf"/>
</dbReference>
<evidence type="ECO:0000256" key="1">
    <source>
        <dbReference type="ARBA" id="ARBA00000381"/>
    </source>
</evidence>
<evidence type="ECO:0000256" key="7">
    <source>
        <dbReference type="PIRSR" id="PIRSR606225-1"/>
    </source>
</evidence>
<dbReference type="SMART" id="SM00363">
    <property type="entry name" value="S4"/>
    <property type="match status" value="1"/>
</dbReference>
<proteinExistence type="inferred from homology"/>
<evidence type="ECO:0000256" key="8">
    <source>
        <dbReference type="PROSITE-ProRule" id="PRU00182"/>
    </source>
</evidence>
<keyword evidence="12" id="KW-1185">Reference proteome</keyword>
<dbReference type="GO" id="GO:0000455">
    <property type="term" value="P:enzyme-directed rRNA pseudouridine synthesis"/>
    <property type="evidence" value="ECO:0007669"/>
    <property type="project" value="UniProtKB-ARBA"/>
</dbReference>
<dbReference type="Proteomes" id="UP000197215">
    <property type="component" value="Unassembled WGS sequence"/>
</dbReference>
<dbReference type="Gene3D" id="3.30.2350.10">
    <property type="entry name" value="Pseudouridine synthase"/>
    <property type="match status" value="1"/>
</dbReference>
<dbReference type="NCBIfam" id="TIGR00005">
    <property type="entry name" value="rluA_subfam"/>
    <property type="match status" value="1"/>
</dbReference>
<dbReference type="RefSeq" id="WP_088812204.1">
    <property type="nucleotide sequence ID" value="NZ_FYEX01000001.1"/>
</dbReference>
<evidence type="ECO:0000256" key="6">
    <source>
        <dbReference type="ARBA" id="ARBA00023235"/>
    </source>
</evidence>
<dbReference type="GO" id="GO:0003723">
    <property type="term" value="F:RNA binding"/>
    <property type="evidence" value="ECO:0007669"/>
    <property type="project" value="UniProtKB-KW"/>
</dbReference>
<dbReference type="SUPFAM" id="SSF55120">
    <property type="entry name" value="Pseudouridine synthase"/>
    <property type="match status" value="1"/>
</dbReference>
<dbReference type="InterPro" id="IPR002942">
    <property type="entry name" value="S4_RNA-bd"/>
</dbReference>
<evidence type="ECO:0000256" key="5">
    <source>
        <dbReference type="ARBA" id="ARBA00022884"/>
    </source>
</evidence>
<feature type="domain" description="RNA-binding S4" evidence="10">
    <location>
        <begin position="18"/>
        <end position="77"/>
    </location>
</feature>
<dbReference type="InterPro" id="IPR006145">
    <property type="entry name" value="PsdUridine_synth_RsuA/RluA"/>
</dbReference>
<accession>A0A212T492</accession>
<evidence type="ECO:0000256" key="3">
    <source>
        <dbReference type="ARBA" id="ARBA00010876"/>
    </source>
</evidence>
<dbReference type="CDD" id="cd00165">
    <property type="entry name" value="S4"/>
    <property type="match status" value="1"/>
</dbReference>
<protein>
    <recommendedName>
        <fullName evidence="9">Pseudouridine synthase</fullName>
        <ecNumber evidence="9">5.4.99.-</ecNumber>
    </recommendedName>
</protein>